<evidence type="ECO:0000313" key="6">
    <source>
        <dbReference type="EMBL" id="WVN86723.1"/>
    </source>
</evidence>
<dbReference type="PROSITE" id="PS50054">
    <property type="entry name" value="TYR_PHOSPHATASE_DUAL"/>
    <property type="match status" value="1"/>
</dbReference>
<dbReference type="PROSITE" id="PS50056">
    <property type="entry name" value="TYR_PHOSPHATASE_2"/>
    <property type="match status" value="1"/>
</dbReference>
<evidence type="ECO:0000256" key="3">
    <source>
        <dbReference type="ARBA" id="ARBA00022801"/>
    </source>
</evidence>
<dbReference type="OrthoDB" id="273181at2759"/>
<name>A0A1E3IJP8_9TREE</name>
<gene>
    <name evidence="6" type="ORF">L203_101895</name>
</gene>
<feature type="compositionally biased region" description="Polar residues" evidence="5">
    <location>
        <begin position="412"/>
        <end position="422"/>
    </location>
</feature>
<dbReference type="GO" id="GO:0004725">
    <property type="term" value="F:protein tyrosine phosphatase activity"/>
    <property type="evidence" value="ECO:0007669"/>
    <property type="project" value="UniProtKB-EC"/>
</dbReference>
<evidence type="ECO:0000256" key="5">
    <source>
        <dbReference type="SAM" id="MobiDB-lite"/>
    </source>
</evidence>
<dbReference type="FunFam" id="3.90.190.10:FF:000120">
    <property type="entry name" value="MAP kinase phosphatase, putative"/>
    <property type="match status" value="1"/>
</dbReference>
<dbReference type="GO" id="GO:0005737">
    <property type="term" value="C:cytoplasm"/>
    <property type="evidence" value="ECO:0007669"/>
    <property type="project" value="TreeGrafter"/>
</dbReference>
<reference evidence="6" key="1">
    <citation type="submission" date="2016-06" db="EMBL/GenBank/DDBJ databases">
        <authorList>
            <person name="Cuomo C."/>
            <person name="Litvintseva A."/>
            <person name="Heitman J."/>
            <person name="Chen Y."/>
            <person name="Sun S."/>
            <person name="Springer D."/>
            <person name="Dromer F."/>
            <person name="Young S."/>
            <person name="Zeng Q."/>
            <person name="Chapman S."/>
            <person name="Gujja S."/>
            <person name="Saif S."/>
            <person name="Birren B."/>
        </authorList>
    </citation>
    <scope>NUCLEOTIDE SEQUENCE</scope>
    <source>
        <strain evidence="6">CBS 7841</strain>
    </source>
</reference>
<dbReference type="InterPro" id="IPR020422">
    <property type="entry name" value="TYR_PHOSPHATASE_DUAL_dom"/>
</dbReference>
<dbReference type="Proteomes" id="UP000094043">
    <property type="component" value="Chromosome 2"/>
</dbReference>
<evidence type="ECO:0000256" key="2">
    <source>
        <dbReference type="ARBA" id="ARBA00013064"/>
    </source>
</evidence>
<dbReference type="Gene3D" id="3.90.190.10">
    <property type="entry name" value="Protein tyrosine phosphatase superfamily"/>
    <property type="match status" value="1"/>
</dbReference>
<dbReference type="SUPFAM" id="SSF52821">
    <property type="entry name" value="Rhodanese/Cell cycle control phosphatase"/>
    <property type="match status" value="1"/>
</dbReference>
<organism evidence="6 7">
    <name type="scientific">Cryptococcus depauperatus CBS 7841</name>
    <dbReference type="NCBI Taxonomy" id="1295531"/>
    <lineage>
        <taxon>Eukaryota</taxon>
        <taxon>Fungi</taxon>
        <taxon>Dikarya</taxon>
        <taxon>Basidiomycota</taxon>
        <taxon>Agaricomycotina</taxon>
        <taxon>Tremellomycetes</taxon>
        <taxon>Tremellales</taxon>
        <taxon>Cryptococcaceae</taxon>
        <taxon>Cryptococcus</taxon>
    </lineage>
</organism>
<feature type="region of interest" description="Disordered" evidence="5">
    <location>
        <begin position="797"/>
        <end position="840"/>
    </location>
</feature>
<dbReference type="EMBL" id="CP143785">
    <property type="protein sequence ID" value="WVN86723.1"/>
    <property type="molecule type" value="Genomic_DNA"/>
</dbReference>
<dbReference type="PANTHER" id="PTHR10159:SF530">
    <property type="entry name" value="DUAL SPECIFICITY PROTEIN PHOSPHATASE DDB_G0271350-RELATED"/>
    <property type="match status" value="1"/>
</dbReference>
<feature type="region of interest" description="Disordered" evidence="5">
    <location>
        <begin position="396"/>
        <end position="435"/>
    </location>
</feature>
<feature type="compositionally biased region" description="Polar residues" evidence="5">
    <location>
        <begin position="349"/>
        <end position="358"/>
    </location>
</feature>
<dbReference type="SUPFAM" id="SSF52799">
    <property type="entry name" value="(Phosphotyrosine protein) phosphatases II"/>
    <property type="match status" value="1"/>
</dbReference>
<dbReference type="InterPro" id="IPR000340">
    <property type="entry name" value="Dual-sp_phosphatase_cat-dom"/>
</dbReference>
<accession>A0A1E3IJP8</accession>
<feature type="region of interest" description="Disordered" evidence="5">
    <location>
        <begin position="302"/>
        <end position="363"/>
    </location>
</feature>
<feature type="region of interest" description="Disordered" evidence="5">
    <location>
        <begin position="1"/>
        <end position="71"/>
    </location>
</feature>
<keyword evidence="3" id="KW-0378">Hydrolase</keyword>
<dbReference type="CDD" id="cd14498">
    <property type="entry name" value="DSP"/>
    <property type="match status" value="1"/>
</dbReference>
<feature type="region of interest" description="Disordered" evidence="5">
    <location>
        <begin position="98"/>
        <end position="134"/>
    </location>
</feature>
<reference evidence="6" key="3">
    <citation type="submission" date="2024-01" db="EMBL/GenBank/DDBJ databases">
        <authorList>
            <person name="Coelho M.A."/>
            <person name="David-Palma M."/>
            <person name="Shea T."/>
            <person name="Sun S."/>
            <person name="Cuomo C.A."/>
            <person name="Heitman J."/>
        </authorList>
    </citation>
    <scope>NUCLEOTIDE SEQUENCE</scope>
    <source>
        <strain evidence="6">CBS 7841</strain>
    </source>
</reference>
<dbReference type="Gene3D" id="3.40.250.10">
    <property type="entry name" value="Rhodanese-like domain"/>
    <property type="match status" value="1"/>
</dbReference>
<dbReference type="InterPro" id="IPR036873">
    <property type="entry name" value="Rhodanese-like_dom_sf"/>
</dbReference>
<dbReference type="KEGG" id="cdep:91086107"/>
<evidence type="ECO:0000256" key="4">
    <source>
        <dbReference type="ARBA" id="ARBA00022912"/>
    </source>
</evidence>
<keyword evidence="7" id="KW-1185">Reference proteome</keyword>
<reference evidence="6" key="2">
    <citation type="journal article" date="2022" name="Elife">
        <title>Obligate sexual reproduction of a homothallic fungus closely related to the Cryptococcus pathogenic species complex.</title>
        <authorList>
            <person name="Passer A.R."/>
            <person name="Clancey S.A."/>
            <person name="Shea T."/>
            <person name="David-Palma M."/>
            <person name="Averette A.F."/>
            <person name="Boekhout T."/>
            <person name="Porcel B.M."/>
            <person name="Nowrousian M."/>
            <person name="Cuomo C.A."/>
            <person name="Sun S."/>
            <person name="Heitman J."/>
            <person name="Coelho M.A."/>
        </authorList>
    </citation>
    <scope>NUCLEOTIDE SEQUENCE</scope>
    <source>
        <strain evidence="6">CBS 7841</strain>
    </source>
</reference>
<dbReference type="GO" id="GO:0043409">
    <property type="term" value="P:negative regulation of MAPK cascade"/>
    <property type="evidence" value="ECO:0007669"/>
    <property type="project" value="TreeGrafter"/>
</dbReference>
<dbReference type="SMART" id="SM00195">
    <property type="entry name" value="DSPc"/>
    <property type="match status" value="1"/>
</dbReference>
<feature type="compositionally biased region" description="Low complexity" evidence="5">
    <location>
        <begin position="111"/>
        <end position="127"/>
    </location>
</feature>
<dbReference type="AlphaFoldDB" id="A0A1E3IJP8"/>
<sequence>MHQHSDALPRPLTIQHRIPSPTRQPLTAPLLQQRDSKSPIPRRRPSPLVLGKAKETMGMDEDWQAQRKDADRAQSVTAVSEDLTLASEFQDLSLLRKTAKQNRPARPVGSPLPDSDSGSSIPSPDRSCFPNGSLHTDESNSISIVQVLDKPDMLVMDTRPLGLFLDSHLPQSISISIPTLLSKRFQKTSSQSITWQTLSAFVSTQEGRHIFENVDSSRVEAAVISDKGDEVGIVVWGIMKSLLGDKRVKLVRGGWASVLNDDRAKKMLVSGELPETEPKIVRTSPQGMNVLPPPKSAPAYDVPYIPPVSARNSSPKNGGVKDRPSLPSLRPSGAKRELPSLSVRCREQGTYQRQTPKLSLNLDRPLRSATLGPTYEVPPTPGGFLCARTKPLRSPGLSLNIPPHSSHRSREPTPNSFQTLCHEQSKMPPSPSTFHDIGRIKPEGEGKVLRIDAPHASGSDSVATPTPRPPNNQLQITDSPPTCHPQLLAPVTATRGTVTSASFQISTILPSFLYLGPDITSEADVRALLDLGVKRILNVAIECDDDQGLRLKERFKYQRVPMRDIVEENGVGKGMRSACDFLDDARLHSAPTYVHCQAGKSRSVTVVLAYLIHANAWTLNTSYAYVAERRKGISPNIGFVAELMQFEEAELGLKQSAGVHGDGSGHDSSAGGGGGGGRRGNGRGGIGREIDEDKGGRYMRESLPPTWSSSVDTYSRPAKIATVGGDDGQEEEKQARYVMGDEREVRKNGVWVHHRRAPVDRTTLQPGRRVSKAGLESLRPLVATTISSTPLIITTGLDGLSDGTQQVQPDRLRPSPRPSPGARLDGHAMTPAGDGPLKWI</sequence>
<dbReference type="InterPro" id="IPR001763">
    <property type="entry name" value="Rhodanese-like_dom"/>
</dbReference>
<comment type="similarity">
    <text evidence="1">Belongs to the protein-tyrosine phosphatase family. Non-receptor class dual specificity subfamily.</text>
</comment>
<proteinExistence type="inferred from homology"/>
<protein>
    <recommendedName>
        <fullName evidence="2">protein-tyrosine-phosphatase</fullName>
        <ecNumber evidence="2">3.1.3.48</ecNumber>
    </recommendedName>
</protein>
<dbReference type="PROSITE" id="PS50206">
    <property type="entry name" value="RHODANESE_3"/>
    <property type="match status" value="1"/>
</dbReference>
<dbReference type="InterPro" id="IPR029021">
    <property type="entry name" value="Prot-tyrosine_phosphatase-like"/>
</dbReference>
<evidence type="ECO:0000256" key="1">
    <source>
        <dbReference type="ARBA" id="ARBA00008601"/>
    </source>
</evidence>
<feature type="region of interest" description="Disordered" evidence="5">
    <location>
        <begin position="656"/>
        <end position="712"/>
    </location>
</feature>
<dbReference type="PANTHER" id="PTHR10159">
    <property type="entry name" value="DUAL SPECIFICITY PROTEIN PHOSPHATASE"/>
    <property type="match status" value="1"/>
</dbReference>
<dbReference type="GeneID" id="91086107"/>
<evidence type="ECO:0000313" key="7">
    <source>
        <dbReference type="Proteomes" id="UP000094043"/>
    </source>
</evidence>
<dbReference type="Pfam" id="PF00782">
    <property type="entry name" value="DSPc"/>
    <property type="match status" value="1"/>
</dbReference>
<dbReference type="EC" id="3.1.3.48" evidence="2"/>
<feature type="compositionally biased region" description="Basic and acidic residues" evidence="5">
    <location>
        <begin position="686"/>
        <end position="700"/>
    </location>
</feature>
<keyword evidence="4" id="KW-0904">Protein phosphatase</keyword>
<dbReference type="VEuPathDB" id="FungiDB:L203_03135"/>
<feature type="compositionally biased region" description="Gly residues" evidence="5">
    <location>
        <begin position="670"/>
        <end position="685"/>
    </location>
</feature>
<dbReference type="InterPro" id="IPR000387">
    <property type="entry name" value="Tyr_Pase_dom"/>
</dbReference>
<dbReference type="RefSeq" id="XP_066067423.1">
    <property type="nucleotide sequence ID" value="XM_066211326.1"/>
</dbReference>